<dbReference type="AlphaFoldDB" id="A0A0B6XVV7"/>
<feature type="non-terminal residue" evidence="2">
    <location>
        <position position="1"/>
    </location>
</feature>
<reference evidence="2" key="1">
    <citation type="submission" date="2014-12" db="EMBL/GenBank/DDBJ databases">
        <title>Insight into the proteome of Arion vulgaris.</title>
        <authorList>
            <person name="Aradska J."/>
            <person name="Bulat T."/>
            <person name="Smidak R."/>
            <person name="Sarate P."/>
            <person name="Gangsoo J."/>
            <person name="Sialana F."/>
            <person name="Bilban M."/>
            <person name="Lubec G."/>
        </authorList>
    </citation>
    <scope>NUCLEOTIDE SEQUENCE</scope>
    <source>
        <tissue evidence="2">Skin</tissue>
    </source>
</reference>
<sequence>DSLSALETGEPRVIAQTIPSLKVNHGFDILTQGILGSSNTSRQPPPSTKQTCSLLTGSLLTGSSTTPQSSSSLLTSISETADSSLAASSQTIVPTEIDALIHAAQAAAQPLVEVRSQ</sequence>
<feature type="non-terminal residue" evidence="2">
    <location>
        <position position="117"/>
    </location>
</feature>
<name>A0A0B6XVV7_9EUPU</name>
<proteinExistence type="predicted"/>
<gene>
    <name evidence="2" type="primary">ORF2844</name>
</gene>
<protein>
    <submittedName>
        <fullName evidence="2">Uncharacterized protein</fullName>
    </submittedName>
</protein>
<feature type="region of interest" description="Disordered" evidence="1">
    <location>
        <begin position="34"/>
        <end position="53"/>
    </location>
</feature>
<accession>A0A0B6XVV7</accession>
<evidence type="ECO:0000256" key="1">
    <source>
        <dbReference type="SAM" id="MobiDB-lite"/>
    </source>
</evidence>
<dbReference type="EMBL" id="HACG01001128">
    <property type="protein sequence ID" value="CEK47993.1"/>
    <property type="molecule type" value="Transcribed_RNA"/>
</dbReference>
<evidence type="ECO:0000313" key="2">
    <source>
        <dbReference type="EMBL" id="CEK47993.1"/>
    </source>
</evidence>
<organism evidence="2">
    <name type="scientific">Arion vulgaris</name>
    <dbReference type="NCBI Taxonomy" id="1028688"/>
    <lineage>
        <taxon>Eukaryota</taxon>
        <taxon>Metazoa</taxon>
        <taxon>Spiralia</taxon>
        <taxon>Lophotrochozoa</taxon>
        <taxon>Mollusca</taxon>
        <taxon>Gastropoda</taxon>
        <taxon>Heterobranchia</taxon>
        <taxon>Euthyneura</taxon>
        <taxon>Panpulmonata</taxon>
        <taxon>Eupulmonata</taxon>
        <taxon>Stylommatophora</taxon>
        <taxon>Helicina</taxon>
        <taxon>Arionoidea</taxon>
        <taxon>Arionidae</taxon>
        <taxon>Arion</taxon>
    </lineage>
</organism>